<dbReference type="EMBL" id="JBHTEK010000001">
    <property type="protein sequence ID" value="MFC7669017.1"/>
    <property type="molecule type" value="Genomic_DNA"/>
</dbReference>
<feature type="domain" description="Endonuclease GajA/Old nuclease/RecF-like AAA" evidence="1">
    <location>
        <begin position="38"/>
        <end position="396"/>
    </location>
</feature>
<organism evidence="2 3">
    <name type="scientific">Hymenobacter humi</name>
    <dbReference type="NCBI Taxonomy" id="1411620"/>
    <lineage>
        <taxon>Bacteria</taxon>
        <taxon>Pseudomonadati</taxon>
        <taxon>Bacteroidota</taxon>
        <taxon>Cytophagia</taxon>
        <taxon>Cytophagales</taxon>
        <taxon>Hymenobacteraceae</taxon>
        <taxon>Hymenobacter</taxon>
    </lineage>
</organism>
<keyword evidence="3" id="KW-1185">Reference proteome</keyword>
<dbReference type="PANTHER" id="PTHR43581">
    <property type="entry name" value="ATP/GTP PHOSPHATASE"/>
    <property type="match status" value="1"/>
</dbReference>
<reference evidence="3" key="1">
    <citation type="journal article" date="2019" name="Int. J. Syst. Evol. Microbiol.">
        <title>The Global Catalogue of Microorganisms (GCM) 10K type strain sequencing project: providing services to taxonomists for standard genome sequencing and annotation.</title>
        <authorList>
            <consortium name="The Broad Institute Genomics Platform"/>
            <consortium name="The Broad Institute Genome Sequencing Center for Infectious Disease"/>
            <person name="Wu L."/>
            <person name="Ma J."/>
        </authorList>
    </citation>
    <scope>NUCLEOTIDE SEQUENCE [LARGE SCALE GENOMIC DNA]</scope>
    <source>
        <strain evidence="3">JCM 19635</strain>
    </source>
</reference>
<dbReference type="SUPFAM" id="SSF52540">
    <property type="entry name" value="P-loop containing nucleoside triphosphate hydrolases"/>
    <property type="match status" value="1"/>
</dbReference>
<evidence type="ECO:0000313" key="2">
    <source>
        <dbReference type="EMBL" id="MFC7669017.1"/>
    </source>
</evidence>
<sequence length="501" mass="57572">MKKQFRLEYILFKESDEFDRVFYNFLLNDDYDKHKPYSTLVIGPNGTGKSRLLKALIEIFNDLYNHKTNSEATKSHYTYDLAYSIGGKSIVVTYDGFGYLLNINGDFVDFSHIELPDKGIAAAYSLYEKFTPKNSSKIDGRGGRYDNEFYEYLGVKTNNNYAFSSTNITNSIDLITEAVSVNGFDKDLFEVFKVLGFNPTLKIEYEVKKFKRLFSGNIDVSELRNRLSDFNFRNSGFSYSSIVKLLELNDNELYPVVESINFISKYLYKNRKFVFEVIFDGSANYLEYNDFYKHLSQLRRVKFLSYGKIGVSKRNNQVFKGDDPELNSMSSGEIHLLTSFLSLASVVKDSSLILIDEPEISLHPNWQIRYMDLLNTIFRHSSGCHFIIATHSHFLASDLLPDASAILSLRADREGKIIPETIPSAYGLSAENVLYNIFGVVTTRNLSFELDVKELLRLVRAESKDYDAMRTLVNKFRKFQLSTADPLLVLIKDVEKYLQNS</sequence>
<dbReference type="InterPro" id="IPR027417">
    <property type="entry name" value="P-loop_NTPase"/>
</dbReference>
<accession>A0ABW2U6B7</accession>
<dbReference type="Gene3D" id="3.40.50.300">
    <property type="entry name" value="P-loop containing nucleotide triphosphate hydrolases"/>
    <property type="match status" value="1"/>
</dbReference>
<gene>
    <name evidence="2" type="ORF">ACFQT0_17900</name>
</gene>
<proteinExistence type="predicted"/>
<dbReference type="InterPro" id="IPR041685">
    <property type="entry name" value="AAA_GajA/Old/RecF-like"/>
</dbReference>
<evidence type="ECO:0000313" key="3">
    <source>
        <dbReference type="Proteomes" id="UP001596513"/>
    </source>
</evidence>
<dbReference type="InterPro" id="IPR051396">
    <property type="entry name" value="Bact_Antivir_Def_Nuclease"/>
</dbReference>
<dbReference type="Proteomes" id="UP001596513">
    <property type="component" value="Unassembled WGS sequence"/>
</dbReference>
<protein>
    <submittedName>
        <fullName evidence="2">AAA family ATPase</fullName>
    </submittedName>
</protein>
<evidence type="ECO:0000259" key="1">
    <source>
        <dbReference type="Pfam" id="PF13175"/>
    </source>
</evidence>
<dbReference type="PANTHER" id="PTHR43581:SF2">
    <property type="entry name" value="EXCINUCLEASE ATPASE SUBUNIT"/>
    <property type="match status" value="1"/>
</dbReference>
<dbReference type="RefSeq" id="WP_380204532.1">
    <property type="nucleotide sequence ID" value="NZ_JBHTEK010000001.1"/>
</dbReference>
<name>A0ABW2U6B7_9BACT</name>
<comment type="caution">
    <text evidence="2">The sequence shown here is derived from an EMBL/GenBank/DDBJ whole genome shotgun (WGS) entry which is preliminary data.</text>
</comment>
<dbReference type="Pfam" id="PF13175">
    <property type="entry name" value="AAA_15"/>
    <property type="match status" value="1"/>
</dbReference>